<keyword evidence="5" id="KW-0044">Antibiotic</keyword>
<keyword evidence="3" id="KW-0883">Thioether bond</keyword>
<dbReference type="InterPro" id="IPR007682">
    <property type="entry name" value="Lantibiotic_typ-A_Lactobact"/>
</dbReference>
<sequence>MEDERLDYFNMNEVIDEISNEELEMATGAGEGEWYRTITKKCPSSLFTCC</sequence>
<proteinExistence type="inferred from homology"/>
<organism evidence="7 8">
    <name type="scientific">Tissierella carlieri</name>
    <dbReference type="NCBI Taxonomy" id="689904"/>
    <lineage>
        <taxon>Bacteria</taxon>
        <taxon>Bacillati</taxon>
        <taxon>Bacillota</taxon>
        <taxon>Tissierellia</taxon>
        <taxon>Tissierellales</taxon>
        <taxon>Tissierellaceae</taxon>
        <taxon>Tissierella</taxon>
    </lineage>
</organism>
<name>A0ABT1SFW0_9FIRM</name>
<accession>A0ABT1SFW0</accession>
<keyword evidence="6" id="KW-0078">Bacteriocin</keyword>
<protein>
    <submittedName>
        <fullName evidence="7">Type A2 lanthipeptide</fullName>
    </submittedName>
</protein>
<reference evidence="7 8" key="1">
    <citation type="submission" date="2022-06" db="EMBL/GenBank/DDBJ databases">
        <title>Isolation of gut microbiota from human fecal samples.</title>
        <authorList>
            <person name="Pamer E.G."/>
            <person name="Barat B."/>
            <person name="Waligurski E."/>
            <person name="Medina S."/>
            <person name="Paddock L."/>
            <person name="Mostad J."/>
        </authorList>
    </citation>
    <scope>NUCLEOTIDE SEQUENCE [LARGE SCALE GENOMIC DNA]</scope>
    <source>
        <strain evidence="7 8">DFI.7.95</strain>
    </source>
</reference>
<evidence type="ECO:0000313" key="8">
    <source>
        <dbReference type="Proteomes" id="UP001524478"/>
    </source>
</evidence>
<keyword evidence="4" id="KW-0425">Lantibiotic</keyword>
<evidence type="ECO:0000256" key="6">
    <source>
        <dbReference type="ARBA" id="ARBA00023048"/>
    </source>
</evidence>
<dbReference type="EMBL" id="JANGAC010000018">
    <property type="protein sequence ID" value="MCQ4925155.1"/>
    <property type="molecule type" value="Genomic_DNA"/>
</dbReference>
<gene>
    <name evidence="7" type="ORF">NE686_18780</name>
</gene>
<evidence type="ECO:0000256" key="5">
    <source>
        <dbReference type="ARBA" id="ARBA00023022"/>
    </source>
</evidence>
<dbReference type="Pfam" id="PF04604">
    <property type="entry name" value="L_biotic_typeA"/>
    <property type="match status" value="1"/>
</dbReference>
<evidence type="ECO:0000256" key="1">
    <source>
        <dbReference type="ARBA" id="ARBA00009379"/>
    </source>
</evidence>
<evidence type="ECO:0000256" key="3">
    <source>
        <dbReference type="ARBA" id="ARBA00022784"/>
    </source>
</evidence>
<evidence type="ECO:0000256" key="2">
    <source>
        <dbReference type="ARBA" id="ARBA00022529"/>
    </source>
</evidence>
<comment type="caution">
    <text evidence="7">The sequence shown here is derived from an EMBL/GenBank/DDBJ whole genome shotgun (WGS) entry which is preliminary data.</text>
</comment>
<evidence type="ECO:0000256" key="4">
    <source>
        <dbReference type="ARBA" id="ARBA00022789"/>
    </source>
</evidence>
<keyword evidence="2" id="KW-0929">Antimicrobial</keyword>
<evidence type="ECO:0000313" key="7">
    <source>
        <dbReference type="EMBL" id="MCQ4925155.1"/>
    </source>
</evidence>
<dbReference type="RefSeq" id="WP_094899834.1">
    <property type="nucleotide sequence ID" value="NZ_JANGAC010000018.1"/>
</dbReference>
<comment type="similarity">
    <text evidence="1">Belongs to the type A lantibiotic family.</text>
</comment>
<dbReference type="Proteomes" id="UP001524478">
    <property type="component" value="Unassembled WGS sequence"/>
</dbReference>
<keyword evidence="8" id="KW-1185">Reference proteome</keyword>